<organism evidence="2 3">
    <name type="scientific">Denitromonas halophila</name>
    <dbReference type="NCBI Taxonomy" id="1629404"/>
    <lineage>
        <taxon>Bacteria</taxon>
        <taxon>Pseudomonadati</taxon>
        <taxon>Pseudomonadota</taxon>
        <taxon>Betaproteobacteria</taxon>
        <taxon>Rhodocyclales</taxon>
        <taxon>Zoogloeaceae</taxon>
        <taxon>Denitromonas</taxon>
    </lineage>
</organism>
<sequence length="389" mass="42026">MLHRTHRWLLVLSAALAPSSAMAAELRVGPNEPIQRIADAARLAQDGDTVSIQPGTYHGDVALWTQNRLTIRGLGAGAVLEAAGQSIEGKAIWLIRGGDIQIDNITFRGARVPHLNGAGIRFERGHLSITNSRFIDNENGILTSNDPSARLHIENCQFGDAPRHPGALHHLLYVGQIDQFTLRGSRLQGGYNAHLVKTRARSNHIEYNWIVDGPDGEASYELEFPEGGIATVIGNTIGQSANTSNTTLISYGAEGYRSDANRLALSHNTLVNERAAGGIFLRVWPSQTAATPAIMARNNLLIGLGAFALGNPGEFIDNPSTIPPAASSEHAIDVRLAPDTLLRGHISAAPTWRDIPLQPTHEFRHPAGTVALEPPQRWAPGAWQTPRPR</sequence>
<protein>
    <submittedName>
        <fullName evidence="2">Uncharacterized protein</fullName>
    </submittedName>
</protein>
<gene>
    <name evidence="2" type="ORF">FHP91_00075</name>
</gene>
<dbReference type="InterPro" id="IPR012334">
    <property type="entry name" value="Pectin_lyas_fold"/>
</dbReference>
<dbReference type="EMBL" id="VMNK01000001">
    <property type="protein sequence ID" value="TVO59660.1"/>
    <property type="molecule type" value="Genomic_DNA"/>
</dbReference>
<comment type="caution">
    <text evidence="2">The sequence shown here is derived from an EMBL/GenBank/DDBJ whole genome shotgun (WGS) entry which is preliminary data.</text>
</comment>
<evidence type="ECO:0000313" key="2">
    <source>
        <dbReference type="EMBL" id="TVO59660.1"/>
    </source>
</evidence>
<dbReference type="AlphaFoldDB" id="A0A557R3A9"/>
<feature type="signal peptide" evidence="1">
    <location>
        <begin position="1"/>
        <end position="23"/>
    </location>
</feature>
<dbReference type="SUPFAM" id="SSF51126">
    <property type="entry name" value="Pectin lyase-like"/>
    <property type="match status" value="1"/>
</dbReference>
<dbReference type="Gene3D" id="2.160.20.10">
    <property type="entry name" value="Single-stranded right-handed beta-helix, Pectin lyase-like"/>
    <property type="match status" value="1"/>
</dbReference>
<dbReference type="InterPro" id="IPR011050">
    <property type="entry name" value="Pectin_lyase_fold/virulence"/>
</dbReference>
<evidence type="ECO:0000256" key="1">
    <source>
        <dbReference type="SAM" id="SignalP"/>
    </source>
</evidence>
<feature type="chain" id="PRO_5021912665" evidence="1">
    <location>
        <begin position="24"/>
        <end position="389"/>
    </location>
</feature>
<accession>A0A557R3A9</accession>
<proteinExistence type="predicted"/>
<keyword evidence="1" id="KW-0732">Signal</keyword>
<evidence type="ECO:0000313" key="3">
    <source>
        <dbReference type="Proteomes" id="UP000319502"/>
    </source>
</evidence>
<name>A0A557R3A9_9RHOO</name>
<keyword evidence="3" id="KW-1185">Reference proteome</keyword>
<reference evidence="2 3" key="1">
    <citation type="submission" date="2019-07" db="EMBL/GenBank/DDBJ databases">
        <title>The pathways for chlorine oxyanion respiration interact through the shared metabolite chlorate.</title>
        <authorList>
            <person name="Barnum T.P."/>
            <person name="Cheng Y."/>
            <person name="Hill K.A."/>
            <person name="Lucas L.N."/>
            <person name="Carlson H.K."/>
            <person name="Coates J.D."/>
        </authorList>
    </citation>
    <scope>NUCLEOTIDE SEQUENCE [LARGE SCALE GENOMIC DNA]</scope>
    <source>
        <strain evidence="2 3">SFB-3</strain>
    </source>
</reference>
<dbReference type="Proteomes" id="UP000319502">
    <property type="component" value="Unassembled WGS sequence"/>
</dbReference>
<dbReference type="OrthoDB" id="8878147at2"/>
<dbReference type="RefSeq" id="WP_144307677.1">
    <property type="nucleotide sequence ID" value="NZ_VMNK01000001.1"/>
</dbReference>